<feature type="transmembrane region" description="Helical" evidence="7">
    <location>
        <begin position="100"/>
        <end position="124"/>
    </location>
</feature>
<keyword evidence="3" id="KW-1003">Cell membrane</keyword>
<dbReference type="EMBL" id="CP159510">
    <property type="protein sequence ID" value="XCJ18070.1"/>
    <property type="molecule type" value="Genomic_DNA"/>
</dbReference>
<dbReference type="GO" id="GO:0055085">
    <property type="term" value="P:transmembrane transport"/>
    <property type="evidence" value="ECO:0007669"/>
    <property type="project" value="InterPro"/>
</dbReference>
<keyword evidence="6 7" id="KW-0472">Membrane</keyword>
<feature type="transmembrane region" description="Helical" evidence="7">
    <location>
        <begin position="144"/>
        <end position="161"/>
    </location>
</feature>
<dbReference type="InterPro" id="IPR035906">
    <property type="entry name" value="MetI-like_sf"/>
</dbReference>
<keyword evidence="5 7" id="KW-1133">Transmembrane helix</keyword>
<dbReference type="GO" id="GO:0005886">
    <property type="term" value="C:plasma membrane"/>
    <property type="evidence" value="ECO:0007669"/>
    <property type="project" value="UniProtKB-SubCell"/>
</dbReference>
<feature type="transmembrane region" description="Helical" evidence="7">
    <location>
        <begin position="7"/>
        <end position="32"/>
    </location>
</feature>
<keyword evidence="4 7" id="KW-0812">Transmembrane</keyword>
<evidence type="ECO:0000256" key="3">
    <source>
        <dbReference type="ARBA" id="ARBA00022475"/>
    </source>
</evidence>
<comment type="subcellular location">
    <subcellularLocation>
        <location evidence="1 7">Cell membrane</location>
        <topology evidence="1 7">Multi-pass membrane protein</topology>
    </subcellularLocation>
</comment>
<dbReference type="PROSITE" id="PS50928">
    <property type="entry name" value="ABC_TM1"/>
    <property type="match status" value="1"/>
</dbReference>
<dbReference type="Pfam" id="PF00528">
    <property type="entry name" value="BPD_transp_1"/>
    <property type="match status" value="1"/>
</dbReference>
<accession>A0AAU8IIK3</accession>
<keyword evidence="2 7" id="KW-0813">Transport</keyword>
<dbReference type="InterPro" id="IPR051393">
    <property type="entry name" value="ABC_transporter_permease"/>
</dbReference>
<dbReference type="InterPro" id="IPR000515">
    <property type="entry name" value="MetI-like"/>
</dbReference>
<dbReference type="PANTHER" id="PTHR30193:SF37">
    <property type="entry name" value="INNER MEMBRANE ABC TRANSPORTER PERMEASE PROTEIN YCJO"/>
    <property type="match status" value="1"/>
</dbReference>
<dbReference type="SUPFAM" id="SSF161098">
    <property type="entry name" value="MetI-like"/>
    <property type="match status" value="1"/>
</dbReference>
<proteinExistence type="inferred from homology"/>
<reference evidence="9" key="1">
    <citation type="submission" date="2024-06" db="EMBL/GenBank/DDBJ databases">
        <authorList>
            <person name="Fan A."/>
            <person name="Zhang F.Y."/>
            <person name="Zhang L."/>
        </authorList>
    </citation>
    <scope>NUCLEOTIDE SEQUENCE</scope>
    <source>
        <strain evidence="9">Y61</strain>
    </source>
</reference>
<comment type="similarity">
    <text evidence="7">Belongs to the binding-protein-dependent transport system permease family.</text>
</comment>
<evidence type="ECO:0000256" key="5">
    <source>
        <dbReference type="ARBA" id="ARBA00022989"/>
    </source>
</evidence>
<evidence type="ECO:0000256" key="2">
    <source>
        <dbReference type="ARBA" id="ARBA00022448"/>
    </source>
</evidence>
<sequence length="291" mass="32642">MKQNNKLGWIFSSPYLIYTLIFFLIPLIWSAWLAVTNWDMMSPTIRFVGLDNFIQAVQSPAVKAAFFVTFKFLIIFVPMAVILSLMIATLVNGLPKFKGLFLVAFFLPYLSSGVVTSLIVKGFLSYNGPVNVFLRQHFHLDINWLGTPMSALFVISFMIAWRMSGYYALIFVSGLASINDDLYEAAAMDGAGRWRCFWQITIPMLYPALYTVLVLAVGTSFGIFTEVYQLTGGGPNYGTNTWQMEIYNQAFVNLKSGYASAIALISAVVTFASIGIFRKIMEKWGARNGWT</sequence>
<evidence type="ECO:0000256" key="6">
    <source>
        <dbReference type="ARBA" id="ARBA00023136"/>
    </source>
</evidence>
<feature type="domain" description="ABC transmembrane type-1" evidence="8">
    <location>
        <begin position="66"/>
        <end position="277"/>
    </location>
</feature>
<feature type="transmembrane region" description="Helical" evidence="7">
    <location>
        <begin position="257"/>
        <end position="277"/>
    </location>
</feature>
<evidence type="ECO:0000259" key="8">
    <source>
        <dbReference type="PROSITE" id="PS50928"/>
    </source>
</evidence>
<evidence type="ECO:0000256" key="7">
    <source>
        <dbReference type="RuleBase" id="RU363032"/>
    </source>
</evidence>
<gene>
    <name evidence="9" type="ORF">ABNN70_06390</name>
</gene>
<evidence type="ECO:0000256" key="4">
    <source>
        <dbReference type="ARBA" id="ARBA00022692"/>
    </source>
</evidence>
<name>A0AAU8IIK3_9BACL</name>
<organism evidence="9">
    <name type="scientific">Sporolactobacillus sp. Y61</name>
    <dbReference type="NCBI Taxonomy" id="3160863"/>
    <lineage>
        <taxon>Bacteria</taxon>
        <taxon>Bacillati</taxon>
        <taxon>Bacillota</taxon>
        <taxon>Bacilli</taxon>
        <taxon>Bacillales</taxon>
        <taxon>Sporolactobacillaceae</taxon>
        <taxon>Sporolactobacillus</taxon>
    </lineage>
</organism>
<dbReference type="Gene3D" id="1.10.3720.10">
    <property type="entry name" value="MetI-like"/>
    <property type="match status" value="1"/>
</dbReference>
<dbReference type="AlphaFoldDB" id="A0AAU8IIK3"/>
<dbReference type="RefSeq" id="WP_353949151.1">
    <property type="nucleotide sequence ID" value="NZ_CP159510.1"/>
</dbReference>
<feature type="transmembrane region" description="Helical" evidence="7">
    <location>
        <begin position="64"/>
        <end position="88"/>
    </location>
</feature>
<dbReference type="CDD" id="cd06261">
    <property type="entry name" value="TM_PBP2"/>
    <property type="match status" value="1"/>
</dbReference>
<feature type="transmembrane region" description="Helical" evidence="7">
    <location>
        <begin position="204"/>
        <end position="224"/>
    </location>
</feature>
<dbReference type="PANTHER" id="PTHR30193">
    <property type="entry name" value="ABC TRANSPORTER PERMEASE PROTEIN"/>
    <property type="match status" value="1"/>
</dbReference>
<protein>
    <submittedName>
        <fullName evidence="9">Sugar ABC transporter permease</fullName>
    </submittedName>
</protein>
<evidence type="ECO:0000313" key="9">
    <source>
        <dbReference type="EMBL" id="XCJ18070.1"/>
    </source>
</evidence>
<evidence type="ECO:0000256" key="1">
    <source>
        <dbReference type="ARBA" id="ARBA00004651"/>
    </source>
</evidence>